<dbReference type="InterPro" id="IPR005084">
    <property type="entry name" value="CBM6"/>
</dbReference>
<dbReference type="Proteomes" id="UP001267290">
    <property type="component" value="Unassembled WGS sequence"/>
</dbReference>
<evidence type="ECO:0000256" key="2">
    <source>
        <dbReference type="ARBA" id="ARBA00023239"/>
    </source>
</evidence>
<dbReference type="Pfam" id="PF03422">
    <property type="entry name" value="CBM_6"/>
    <property type="match status" value="1"/>
</dbReference>
<feature type="chain" id="PRO_5045999680" description="CBM6 domain-containing protein" evidence="3">
    <location>
        <begin position="28"/>
        <end position="496"/>
    </location>
</feature>
<dbReference type="SUPFAM" id="SSF49785">
    <property type="entry name" value="Galactose-binding domain-like"/>
    <property type="match status" value="1"/>
</dbReference>
<dbReference type="PROSITE" id="PS51175">
    <property type="entry name" value="CBM6"/>
    <property type="match status" value="1"/>
</dbReference>
<protein>
    <recommendedName>
        <fullName evidence="4">CBM6 domain-containing protein</fullName>
    </recommendedName>
</protein>
<dbReference type="CDD" id="cd04084">
    <property type="entry name" value="CBM6_xylanase-like"/>
    <property type="match status" value="1"/>
</dbReference>
<dbReference type="InterPro" id="IPR008929">
    <property type="entry name" value="Chondroitin_lyas"/>
</dbReference>
<evidence type="ECO:0000313" key="5">
    <source>
        <dbReference type="EMBL" id="MDR6555253.1"/>
    </source>
</evidence>
<dbReference type="SUPFAM" id="SSF48230">
    <property type="entry name" value="Chondroitin AC/alginate lyase"/>
    <property type="match status" value="1"/>
</dbReference>
<feature type="signal peptide" evidence="3">
    <location>
        <begin position="1"/>
        <end position="27"/>
    </location>
</feature>
<dbReference type="Gene3D" id="1.50.10.100">
    <property type="entry name" value="Chondroitin AC/alginate lyase"/>
    <property type="match status" value="1"/>
</dbReference>
<proteinExistence type="predicted"/>
<dbReference type="EMBL" id="JAVDSB010000026">
    <property type="protein sequence ID" value="MDR6555253.1"/>
    <property type="molecule type" value="Genomic_DNA"/>
</dbReference>
<organism evidence="5 6">
    <name type="scientific">Paenibacillus qinlingensis</name>
    <dbReference type="NCBI Taxonomy" id="1837343"/>
    <lineage>
        <taxon>Bacteria</taxon>
        <taxon>Bacillati</taxon>
        <taxon>Bacillota</taxon>
        <taxon>Bacilli</taxon>
        <taxon>Bacillales</taxon>
        <taxon>Paenibacillaceae</taxon>
        <taxon>Paenibacillus</taxon>
    </lineage>
</organism>
<dbReference type="InterPro" id="IPR008397">
    <property type="entry name" value="Alginate_lyase_dom"/>
</dbReference>
<sequence length="496" mass="54071">MMKIRKFTIGLAVALSSMMVFSSAAMAYTHTGGITTEYDIAFTSSKVTANQSPWNSAYTSMLADANAGLLVTSHATATWNIPNAYSDPTGHQAGKLPMEIDAKAAYSTALAYRYTGNTAYANKARDLINSWATTNTNITGSDAPLVTAYLAVGLIKAAEIIKGYSGWSSTDQNQFIAWVTNECLNKWDAIGQRNNWWDWSLYAQLSFYHFTDNSTAFAAEVANLKTQIDTSIDSQGFITDETTRGANAMWYHYFALAPITAAAEIVYNDTGEDLYNWTSPNGKSIKLALDKYFYYVNGHVAEWPYGGTQNFANPMVANKWPVDLFEAMAEVYQDPNYESYVAPYRPITANVNSNSGYYLSYSWMYPTLLKSTTKVEAENYSGQSGIVVAATADVGGGSKVGQTANNDYVYYNNVNFGSGVSNIRFRYATANTNATLELRSGSTTGTLLGSVSLAGTGSWTSYKTATVPVTGASGMKNLYIVFKGGTSVADLNWFTY</sequence>
<dbReference type="RefSeq" id="WP_310502632.1">
    <property type="nucleotide sequence ID" value="NZ_JAVDSB010000026.1"/>
</dbReference>
<dbReference type="Gene3D" id="2.60.120.260">
    <property type="entry name" value="Galactose-binding domain-like"/>
    <property type="match status" value="1"/>
</dbReference>
<gene>
    <name evidence="5" type="ORF">J2736_006512</name>
</gene>
<keyword evidence="1 3" id="KW-0732">Signal</keyword>
<dbReference type="SMART" id="SM00606">
    <property type="entry name" value="CBD_IV"/>
    <property type="match status" value="1"/>
</dbReference>
<reference evidence="5 6" key="1">
    <citation type="submission" date="2023-07" db="EMBL/GenBank/DDBJ databases">
        <title>Sorghum-associated microbial communities from plants grown in Nebraska, USA.</title>
        <authorList>
            <person name="Schachtman D."/>
        </authorList>
    </citation>
    <scope>NUCLEOTIDE SEQUENCE [LARGE SCALE GENOMIC DNA]</scope>
    <source>
        <strain evidence="5 6">CC258</strain>
    </source>
</reference>
<evidence type="ECO:0000256" key="1">
    <source>
        <dbReference type="ARBA" id="ARBA00022729"/>
    </source>
</evidence>
<dbReference type="InterPro" id="IPR006584">
    <property type="entry name" value="Cellulose-bd_IV"/>
</dbReference>
<evidence type="ECO:0000313" key="6">
    <source>
        <dbReference type="Proteomes" id="UP001267290"/>
    </source>
</evidence>
<dbReference type="Pfam" id="PF05426">
    <property type="entry name" value="Alginate_lyase"/>
    <property type="match status" value="1"/>
</dbReference>
<name>A0ABU1P667_9BACL</name>
<keyword evidence="6" id="KW-1185">Reference proteome</keyword>
<comment type="caution">
    <text evidence="5">The sequence shown here is derived from an EMBL/GenBank/DDBJ whole genome shotgun (WGS) entry which is preliminary data.</text>
</comment>
<keyword evidence="2" id="KW-0456">Lyase</keyword>
<evidence type="ECO:0000259" key="4">
    <source>
        <dbReference type="PROSITE" id="PS51175"/>
    </source>
</evidence>
<feature type="domain" description="CBM6" evidence="4">
    <location>
        <begin position="373"/>
        <end position="496"/>
    </location>
</feature>
<accession>A0ABU1P667</accession>
<dbReference type="InterPro" id="IPR008979">
    <property type="entry name" value="Galactose-bd-like_sf"/>
</dbReference>
<evidence type="ECO:0000256" key="3">
    <source>
        <dbReference type="SAM" id="SignalP"/>
    </source>
</evidence>